<name>A0ABP5I836_9ACTN</name>
<evidence type="ECO:0008006" key="4">
    <source>
        <dbReference type="Google" id="ProtNLM"/>
    </source>
</evidence>
<keyword evidence="1" id="KW-1133">Transmembrane helix</keyword>
<accession>A0ABP5I836</accession>
<evidence type="ECO:0000313" key="2">
    <source>
        <dbReference type="EMBL" id="GAA2094132.1"/>
    </source>
</evidence>
<keyword evidence="3" id="KW-1185">Reference proteome</keyword>
<reference evidence="3" key="1">
    <citation type="journal article" date="2019" name="Int. J. Syst. Evol. Microbiol.">
        <title>The Global Catalogue of Microorganisms (GCM) 10K type strain sequencing project: providing services to taxonomists for standard genome sequencing and annotation.</title>
        <authorList>
            <consortium name="The Broad Institute Genomics Platform"/>
            <consortium name="The Broad Institute Genome Sequencing Center for Infectious Disease"/>
            <person name="Wu L."/>
            <person name="Ma J."/>
        </authorList>
    </citation>
    <scope>NUCLEOTIDE SEQUENCE [LARGE SCALE GENOMIC DNA]</scope>
    <source>
        <strain evidence="3">JCM 13813</strain>
    </source>
</reference>
<gene>
    <name evidence="2" type="ORF">GCM10009726_00740</name>
</gene>
<evidence type="ECO:0000313" key="3">
    <source>
        <dbReference type="Proteomes" id="UP001501161"/>
    </source>
</evidence>
<feature type="transmembrane region" description="Helical" evidence="1">
    <location>
        <begin position="12"/>
        <end position="33"/>
    </location>
</feature>
<protein>
    <recommendedName>
        <fullName evidence="4">SMODS-associating 2TM beta-strand rich effector domain-containing protein</fullName>
    </recommendedName>
</protein>
<keyword evidence="1" id="KW-0812">Transmembrane</keyword>
<sequence length="239" mass="26321">MTAEKQRAGAIDIMLAATSVVLLTIGISSTAWWLAGRPTAEWPAWIEAGATLAAVGAAIVAGLYAARAFRLESDREHRWEKDNRATQASRVVAWPLEMQWRTGPFDEQTGQYPVIEVSGLNVRVRNASDLPVAKVRLAATIVVRRADGFAEELDFGSTAFFSVEPETTTDVVVSATHRDAIQLVTTQRVDPRYETRVFLQFVDAAGRSWTRRLHEGELRDAGTPADRTVVVSGPSSWQR</sequence>
<organism evidence="2 3">
    <name type="scientific">Nocardioides furvisabuli</name>
    <dbReference type="NCBI Taxonomy" id="375542"/>
    <lineage>
        <taxon>Bacteria</taxon>
        <taxon>Bacillati</taxon>
        <taxon>Actinomycetota</taxon>
        <taxon>Actinomycetes</taxon>
        <taxon>Propionibacteriales</taxon>
        <taxon>Nocardioidaceae</taxon>
        <taxon>Nocardioides</taxon>
    </lineage>
</organism>
<evidence type="ECO:0000256" key="1">
    <source>
        <dbReference type="SAM" id="Phobius"/>
    </source>
</evidence>
<keyword evidence="1" id="KW-0472">Membrane</keyword>
<proteinExistence type="predicted"/>
<dbReference type="RefSeq" id="WP_231249267.1">
    <property type="nucleotide sequence ID" value="NZ_BAAAMQ010000005.1"/>
</dbReference>
<dbReference type="Proteomes" id="UP001501161">
    <property type="component" value="Unassembled WGS sequence"/>
</dbReference>
<comment type="caution">
    <text evidence="2">The sequence shown here is derived from an EMBL/GenBank/DDBJ whole genome shotgun (WGS) entry which is preliminary data.</text>
</comment>
<feature type="transmembrane region" description="Helical" evidence="1">
    <location>
        <begin position="45"/>
        <end position="66"/>
    </location>
</feature>
<dbReference type="EMBL" id="BAAAMQ010000005">
    <property type="protein sequence ID" value="GAA2094132.1"/>
    <property type="molecule type" value="Genomic_DNA"/>
</dbReference>